<accession>A0AAW0J6Z0</accession>
<protein>
    <submittedName>
        <fullName evidence="1">Uncharacterized protein</fullName>
    </submittedName>
</protein>
<sequence length="76" mass="8562">MRIYSSLWNADDWATRGDSSRQIGHKLLSLLSIETSMQMLVFGPLGDLLAVQTLPLLHLAVMLGSHKNWIQQVSRD</sequence>
<name>A0AAW0J6Z0_QUESU</name>
<gene>
    <name evidence="1" type="ORF">CFP56_037072</name>
</gene>
<comment type="caution">
    <text evidence="1">The sequence shown here is derived from an EMBL/GenBank/DDBJ whole genome shotgun (WGS) entry which is preliminary data.</text>
</comment>
<proteinExistence type="predicted"/>
<dbReference type="AlphaFoldDB" id="A0AAW0J6Z0"/>
<organism evidence="1 2">
    <name type="scientific">Quercus suber</name>
    <name type="common">Cork oak</name>
    <dbReference type="NCBI Taxonomy" id="58331"/>
    <lineage>
        <taxon>Eukaryota</taxon>
        <taxon>Viridiplantae</taxon>
        <taxon>Streptophyta</taxon>
        <taxon>Embryophyta</taxon>
        <taxon>Tracheophyta</taxon>
        <taxon>Spermatophyta</taxon>
        <taxon>Magnoliopsida</taxon>
        <taxon>eudicotyledons</taxon>
        <taxon>Gunneridae</taxon>
        <taxon>Pentapetalae</taxon>
        <taxon>rosids</taxon>
        <taxon>fabids</taxon>
        <taxon>Fagales</taxon>
        <taxon>Fagaceae</taxon>
        <taxon>Quercus</taxon>
    </lineage>
</organism>
<reference evidence="1 2" key="1">
    <citation type="journal article" date="2018" name="Sci. Data">
        <title>The draft genome sequence of cork oak.</title>
        <authorList>
            <person name="Ramos A.M."/>
            <person name="Usie A."/>
            <person name="Barbosa P."/>
            <person name="Barros P.M."/>
            <person name="Capote T."/>
            <person name="Chaves I."/>
            <person name="Simoes F."/>
            <person name="Abreu I."/>
            <person name="Carrasquinho I."/>
            <person name="Faro C."/>
            <person name="Guimaraes J.B."/>
            <person name="Mendonca D."/>
            <person name="Nobrega F."/>
            <person name="Rodrigues L."/>
            <person name="Saibo N.J.M."/>
            <person name="Varela M.C."/>
            <person name="Egas C."/>
            <person name="Matos J."/>
            <person name="Miguel C.M."/>
            <person name="Oliveira M.M."/>
            <person name="Ricardo C.P."/>
            <person name="Goncalves S."/>
        </authorList>
    </citation>
    <scope>NUCLEOTIDE SEQUENCE [LARGE SCALE GENOMIC DNA]</scope>
    <source>
        <strain evidence="2">cv. HL8</strain>
    </source>
</reference>
<keyword evidence="2" id="KW-1185">Reference proteome</keyword>
<evidence type="ECO:0000313" key="2">
    <source>
        <dbReference type="Proteomes" id="UP000237347"/>
    </source>
</evidence>
<dbReference type="EMBL" id="PKMF04000682">
    <property type="protein sequence ID" value="KAK7822006.1"/>
    <property type="molecule type" value="Genomic_DNA"/>
</dbReference>
<evidence type="ECO:0000313" key="1">
    <source>
        <dbReference type="EMBL" id="KAK7822006.1"/>
    </source>
</evidence>
<dbReference type="Proteomes" id="UP000237347">
    <property type="component" value="Unassembled WGS sequence"/>
</dbReference>